<gene>
    <name evidence="1" type="ORF">TSPGSL018_19712</name>
</gene>
<dbReference type="Gene3D" id="3.10.129.10">
    <property type="entry name" value="Hotdog Thioesterase"/>
    <property type="match status" value="1"/>
</dbReference>
<organism evidence="1">
    <name type="scientific">Tetraselmis sp. GSL018</name>
    <dbReference type="NCBI Taxonomy" id="582737"/>
    <lineage>
        <taxon>Eukaryota</taxon>
        <taxon>Viridiplantae</taxon>
        <taxon>Chlorophyta</taxon>
        <taxon>core chlorophytes</taxon>
        <taxon>Chlorodendrophyceae</taxon>
        <taxon>Chlorodendrales</taxon>
        <taxon>Chlorodendraceae</taxon>
        <taxon>Tetraselmis</taxon>
    </lineage>
</organism>
<dbReference type="EMBL" id="GBEZ01008952">
    <property type="protein sequence ID" value="JAC76613.1"/>
    <property type="molecule type" value="Transcribed_RNA"/>
</dbReference>
<dbReference type="InterPro" id="IPR029069">
    <property type="entry name" value="HotDog_dom_sf"/>
</dbReference>
<evidence type="ECO:0000313" key="1">
    <source>
        <dbReference type="EMBL" id="JAC76613.1"/>
    </source>
</evidence>
<proteinExistence type="predicted"/>
<name>A0A061RXH4_9CHLO</name>
<sequence>MSALMRLKYLSSFSYLSTEIRGATFAYPPRHVIRVEGHSFTSFADASCNSVLRSMKVGDWDPPCTSATVPSCFLWNLERLQRNCSLLPMPFRARTYSTGEQGKKSERRRWEFLSRKEQALNPCNSPWHPAAKLAGINPKHSEQQLSVQEAYNPLSACFGCGPSSEDGLRLRSFRSEGGGLEGFVVFERRHQAFPGVVTGGLVTTAVECHGNWTAALALMDKACMPRPPLTLTSQLQVRFLSPVPPEEAVHLRSHVRKVDDADASGRGKATVVVEVELRAGPDTDSMLYAIGSGTFKKVGGARAM</sequence>
<reference evidence="1" key="1">
    <citation type="submission" date="2014-05" db="EMBL/GenBank/DDBJ databases">
        <title>The transcriptome of the halophilic microalga Tetraselmis sp. GSL018 isolated from the Great Salt Lake, Utah.</title>
        <authorList>
            <person name="Jinkerson R.E."/>
            <person name="D'Adamo S."/>
            <person name="Posewitz M.C."/>
        </authorList>
    </citation>
    <scope>NUCLEOTIDE SEQUENCE</scope>
    <source>
        <strain evidence="1">GSL018</strain>
    </source>
</reference>
<protein>
    <submittedName>
        <fullName evidence="1">Thioesterase superfamily protein</fullName>
    </submittedName>
</protein>
<dbReference type="SUPFAM" id="SSF54637">
    <property type="entry name" value="Thioesterase/thiol ester dehydrase-isomerase"/>
    <property type="match status" value="1"/>
</dbReference>
<dbReference type="CDD" id="cd03443">
    <property type="entry name" value="PaaI_thioesterase"/>
    <property type="match status" value="1"/>
</dbReference>
<accession>A0A061RXH4</accession>
<dbReference type="AlphaFoldDB" id="A0A061RXH4"/>